<name>S2DV07_INDAL</name>
<evidence type="ECO:0000313" key="2">
    <source>
        <dbReference type="Proteomes" id="UP000006073"/>
    </source>
</evidence>
<proteinExistence type="predicted"/>
<reference evidence="1 2" key="1">
    <citation type="journal article" date="2013" name="Genome Announc.">
        <title>Draft Genome Sequence of Indibacter alkaliphilus Strain LW1T, Isolated from Lonar Lake, a Haloalkaline Lake in the Buldana District of Maharashtra, India.</title>
        <authorList>
            <person name="Singh A."/>
            <person name="Kumar Jangir P."/>
            <person name="Sharma R."/>
            <person name="Singh A."/>
            <person name="Kumar Pinnaka A."/>
            <person name="Shivaji S."/>
        </authorList>
    </citation>
    <scope>NUCLEOTIDE SEQUENCE [LARGE SCALE GENOMIC DNA]</scope>
    <source>
        <strain evidence="2">CCUG 57479 / KCTC 22604 / LW1</strain>
    </source>
</reference>
<organism evidence="1 2">
    <name type="scientific">Indibacter alkaliphilus (strain CCUG 57479 / KCTC 22604 / LW1)</name>
    <dbReference type="NCBI Taxonomy" id="1189612"/>
    <lineage>
        <taxon>Bacteria</taxon>
        <taxon>Pseudomonadati</taxon>
        <taxon>Bacteroidota</taxon>
        <taxon>Cytophagia</taxon>
        <taxon>Cytophagales</taxon>
        <taxon>Cyclobacteriaceae</taxon>
    </lineage>
</organism>
<keyword evidence="2" id="KW-1185">Reference proteome</keyword>
<comment type="caution">
    <text evidence="1">The sequence shown here is derived from an EMBL/GenBank/DDBJ whole genome shotgun (WGS) entry which is preliminary data.</text>
</comment>
<dbReference type="EMBL" id="ALWO02000036">
    <property type="protein sequence ID" value="EOZ95931.1"/>
    <property type="molecule type" value="Genomic_DNA"/>
</dbReference>
<sequence length="147" mass="16913">MDALTWNDDLELPVNNLAVRIGMNKFFSNINNDDECFPKFEIGNKVKNIRLLSNQGFVSSHPAGEDLFTICAFTFDARNFIEKEDFVESFINDSNFNRYFFVFNQNPELQATHRLVMYVDFEDGSTIESNPIEVLITPIDTSNPQPD</sequence>
<dbReference type="Proteomes" id="UP000006073">
    <property type="component" value="Unassembled WGS sequence"/>
</dbReference>
<dbReference type="AlphaFoldDB" id="S2DV07"/>
<protein>
    <submittedName>
        <fullName evidence="1">Uncharacterized protein</fullName>
    </submittedName>
</protein>
<evidence type="ECO:0000313" key="1">
    <source>
        <dbReference type="EMBL" id="EOZ95931.1"/>
    </source>
</evidence>
<accession>S2DV07</accession>
<gene>
    <name evidence="1" type="ORF">A33Q_2524</name>
</gene>